<sequence>MSPAGNDRWIRCFEPRPRSGRRLVCFPHAGGSASHYFALSRALPDTEVLAVQYPGRQDRHAEPCVDSLTGLADRVHDVLRRRAGTPCAFFGHSMGAVIAFEVAQRLQREDAASPSHLFVSSRRAPSRYREGAVHRQSDAGVVSELRRLGGTDERFLADEELRAAVLKVTRADYKAIETYRWVPEPPLTCPITALVGDSDPHTSRDEASAWAAHTTGPFRLHTFPGGHFYLDPASPEVTDVLATALAGTATGGRPERSAS</sequence>
<comment type="caution">
    <text evidence="3">The sequence shown here is derived from an EMBL/GenBank/DDBJ whole genome shotgun (WGS) entry which is preliminary data.</text>
</comment>
<dbReference type="PANTHER" id="PTHR11487:SF0">
    <property type="entry name" value="S-ACYL FATTY ACID SYNTHASE THIOESTERASE, MEDIUM CHAIN"/>
    <property type="match status" value="1"/>
</dbReference>
<proteinExistence type="inferred from homology"/>
<reference evidence="3" key="1">
    <citation type="submission" date="2016-10" db="EMBL/GenBank/DDBJ databases">
        <title>Genome sequence of Streptomyces malaysiense MUSC 136.</title>
        <authorList>
            <person name="Lee L.-H."/>
            <person name="Ser H.-L."/>
        </authorList>
    </citation>
    <scope>NUCLEOTIDE SEQUENCE [LARGE SCALE GENOMIC DNA]</scope>
    <source>
        <strain evidence="3">MUSC 136</strain>
    </source>
</reference>
<organism evidence="3 4">
    <name type="scientific">Streptomyces malaysiense</name>
    <dbReference type="NCBI Taxonomy" id="1428626"/>
    <lineage>
        <taxon>Bacteria</taxon>
        <taxon>Bacillati</taxon>
        <taxon>Actinomycetota</taxon>
        <taxon>Actinomycetes</taxon>
        <taxon>Kitasatosporales</taxon>
        <taxon>Streptomycetaceae</taxon>
        <taxon>Streptomyces</taxon>
    </lineage>
</organism>
<dbReference type="Proteomes" id="UP000034838">
    <property type="component" value="Unassembled WGS sequence"/>
</dbReference>
<dbReference type="Pfam" id="PF00975">
    <property type="entry name" value="Thioesterase"/>
    <property type="match status" value="1"/>
</dbReference>
<evidence type="ECO:0000256" key="1">
    <source>
        <dbReference type="ARBA" id="ARBA00007169"/>
    </source>
</evidence>
<dbReference type="SUPFAM" id="SSF53474">
    <property type="entry name" value="alpha/beta-Hydrolases"/>
    <property type="match status" value="1"/>
</dbReference>
<feature type="domain" description="Thioesterase" evidence="2">
    <location>
        <begin position="21"/>
        <end position="236"/>
    </location>
</feature>
<evidence type="ECO:0000313" key="3">
    <source>
        <dbReference type="EMBL" id="OIK28713.1"/>
    </source>
</evidence>
<dbReference type="RefSeq" id="WP_071387397.1">
    <property type="nucleotide sequence ID" value="NZ_LBDA02000008.1"/>
</dbReference>
<dbReference type="InterPro" id="IPR001031">
    <property type="entry name" value="Thioesterase"/>
</dbReference>
<gene>
    <name evidence="3" type="ORF">VT52_005000</name>
</gene>
<dbReference type="GO" id="GO:0008610">
    <property type="term" value="P:lipid biosynthetic process"/>
    <property type="evidence" value="ECO:0007669"/>
    <property type="project" value="TreeGrafter"/>
</dbReference>
<evidence type="ECO:0000259" key="2">
    <source>
        <dbReference type="Pfam" id="PF00975"/>
    </source>
</evidence>
<comment type="similarity">
    <text evidence="1">Belongs to the thioesterase family.</text>
</comment>
<dbReference type="OrthoDB" id="8480037at2"/>
<protein>
    <submittedName>
        <fullName evidence="3">Thioesterase</fullName>
    </submittedName>
</protein>
<dbReference type="Gene3D" id="3.40.50.1820">
    <property type="entry name" value="alpha/beta hydrolase"/>
    <property type="match status" value="1"/>
</dbReference>
<dbReference type="InterPro" id="IPR012223">
    <property type="entry name" value="TEII"/>
</dbReference>
<keyword evidence="4" id="KW-1185">Reference proteome</keyword>
<accession>A0A1J4Q6V4</accession>
<dbReference type="PANTHER" id="PTHR11487">
    <property type="entry name" value="THIOESTERASE"/>
    <property type="match status" value="1"/>
</dbReference>
<dbReference type="InterPro" id="IPR029058">
    <property type="entry name" value="AB_hydrolase_fold"/>
</dbReference>
<name>A0A1J4Q6V4_9ACTN</name>
<dbReference type="EMBL" id="LBDA02000008">
    <property type="protein sequence ID" value="OIK28713.1"/>
    <property type="molecule type" value="Genomic_DNA"/>
</dbReference>
<evidence type="ECO:0000313" key="4">
    <source>
        <dbReference type="Proteomes" id="UP000034838"/>
    </source>
</evidence>
<dbReference type="AlphaFoldDB" id="A0A1J4Q6V4"/>